<proteinExistence type="predicted"/>
<keyword evidence="1" id="KW-0472">Membrane</keyword>
<dbReference type="STRING" id="1300349.I603_1222"/>
<feature type="transmembrane region" description="Helical" evidence="1">
    <location>
        <begin position="38"/>
        <end position="56"/>
    </location>
</feature>
<accession>A0A1A7BH15</accession>
<gene>
    <name evidence="2" type="ORF">I603_1222</name>
</gene>
<dbReference type="Proteomes" id="UP000092484">
    <property type="component" value="Unassembled WGS sequence"/>
</dbReference>
<reference evidence="2 3" key="1">
    <citation type="submission" date="2016-06" db="EMBL/GenBank/DDBJ databases">
        <title>Genome sequence of Porphyrobacter dokdonensis DSW-74.</title>
        <authorList>
            <person name="Kim J.F."/>
            <person name="Song J.Y."/>
        </authorList>
    </citation>
    <scope>NUCLEOTIDE SEQUENCE [LARGE SCALE GENOMIC DNA]</scope>
    <source>
        <strain evidence="2 3">DSW-74</strain>
    </source>
</reference>
<dbReference type="Pfam" id="PF11003">
    <property type="entry name" value="DUF2842"/>
    <property type="match status" value="1"/>
</dbReference>
<evidence type="ECO:0000313" key="2">
    <source>
        <dbReference type="EMBL" id="OBV11779.1"/>
    </source>
</evidence>
<evidence type="ECO:0000313" key="3">
    <source>
        <dbReference type="Proteomes" id="UP000092484"/>
    </source>
</evidence>
<keyword evidence="1" id="KW-1133">Transmembrane helix</keyword>
<dbReference type="EMBL" id="LZYB01000002">
    <property type="protein sequence ID" value="OBV11779.1"/>
    <property type="molecule type" value="Genomic_DNA"/>
</dbReference>
<keyword evidence="3" id="KW-1185">Reference proteome</keyword>
<organism evidence="2 3">
    <name type="scientific">Erythrobacter dokdonensis DSW-74</name>
    <dbReference type="NCBI Taxonomy" id="1300349"/>
    <lineage>
        <taxon>Bacteria</taxon>
        <taxon>Pseudomonadati</taxon>
        <taxon>Pseudomonadota</taxon>
        <taxon>Alphaproteobacteria</taxon>
        <taxon>Sphingomonadales</taxon>
        <taxon>Erythrobacteraceae</taxon>
        <taxon>Erythrobacter/Porphyrobacter group</taxon>
        <taxon>Erythrobacter</taxon>
    </lineage>
</organism>
<dbReference type="RefSeq" id="WP_068863079.1">
    <property type="nucleotide sequence ID" value="NZ_LZYB01000002.1"/>
</dbReference>
<feature type="transmembrane region" description="Helical" evidence="1">
    <location>
        <begin position="12"/>
        <end position="32"/>
    </location>
</feature>
<name>A0A1A7BH15_9SPHN</name>
<sequence length="84" mass="9496">MRETPTWRIPFGILALFAALMVYGIVIARYAPSLIGNWPGWAQTVIYVVLGLVWLLPLKRFLIWMETGRWSAPAPAPQAKEKAD</sequence>
<protein>
    <submittedName>
        <fullName evidence="2">DUF2842 domain-containing protein</fullName>
    </submittedName>
</protein>
<evidence type="ECO:0000256" key="1">
    <source>
        <dbReference type="SAM" id="Phobius"/>
    </source>
</evidence>
<keyword evidence="1" id="KW-0812">Transmembrane</keyword>
<dbReference type="AlphaFoldDB" id="A0A1A7BH15"/>
<comment type="caution">
    <text evidence="2">The sequence shown here is derived from an EMBL/GenBank/DDBJ whole genome shotgun (WGS) entry which is preliminary data.</text>
</comment>
<dbReference type="PATRIC" id="fig|1300349.4.peg.1218"/>
<dbReference type="InterPro" id="IPR021265">
    <property type="entry name" value="DUF2842"/>
</dbReference>